<proteinExistence type="predicted"/>
<evidence type="ECO:0000313" key="5">
    <source>
        <dbReference type="Proteomes" id="UP000307790"/>
    </source>
</evidence>
<keyword evidence="1" id="KW-0560">Oxidoreductase</keyword>
<dbReference type="SUPFAM" id="SSF51735">
    <property type="entry name" value="NAD(P)-binding Rossmann-fold domains"/>
    <property type="match status" value="1"/>
</dbReference>
<dbReference type="GO" id="GO:0016491">
    <property type="term" value="F:oxidoreductase activity"/>
    <property type="evidence" value="ECO:0007669"/>
    <property type="project" value="UniProtKB-KW"/>
</dbReference>
<keyword evidence="5" id="KW-1185">Reference proteome</keyword>
<dbReference type="PANTHER" id="PTHR43333">
    <property type="entry name" value="2-HACID_DH_C DOMAIN-CONTAINING PROTEIN"/>
    <property type="match status" value="1"/>
</dbReference>
<keyword evidence="4" id="KW-0670">Pyruvate</keyword>
<protein>
    <submittedName>
        <fullName evidence="4">Glyoxylate/hydroxypyruvate reductase A</fullName>
    </submittedName>
</protein>
<gene>
    <name evidence="4" type="ORF">FE810_12885</name>
</gene>
<dbReference type="Proteomes" id="UP000307790">
    <property type="component" value="Unassembled WGS sequence"/>
</dbReference>
<comment type="caution">
    <text evidence="4">The sequence shown here is derived from an EMBL/GenBank/DDBJ whole genome shotgun (WGS) entry which is preliminary data.</text>
</comment>
<feature type="domain" description="D-isomer specific 2-hydroxyacid dehydrogenase NAD-binding" evidence="3">
    <location>
        <begin position="101"/>
        <end position="271"/>
    </location>
</feature>
<evidence type="ECO:0000313" key="4">
    <source>
        <dbReference type="EMBL" id="TLU64190.1"/>
    </source>
</evidence>
<dbReference type="InterPro" id="IPR006140">
    <property type="entry name" value="D-isomer_DH_NAD-bd"/>
</dbReference>
<dbReference type="GO" id="GO:0051287">
    <property type="term" value="F:NAD binding"/>
    <property type="evidence" value="ECO:0007669"/>
    <property type="project" value="InterPro"/>
</dbReference>
<dbReference type="SUPFAM" id="SSF52283">
    <property type="entry name" value="Formate/glycerate dehydrogenase catalytic domain-like"/>
    <property type="match status" value="1"/>
</dbReference>
<dbReference type="EMBL" id="VCBC01000012">
    <property type="protein sequence ID" value="TLU64190.1"/>
    <property type="molecule type" value="Genomic_DNA"/>
</dbReference>
<reference evidence="4 5" key="1">
    <citation type="submission" date="2019-05" db="EMBL/GenBank/DDBJ databases">
        <title>Genome sequences of Thalassotalea litorea 1K03283.</title>
        <authorList>
            <person name="Zhang D."/>
        </authorList>
    </citation>
    <scope>NUCLEOTIDE SEQUENCE [LARGE SCALE GENOMIC DNA]</scope>
    <source>
        <strain evidence="4 5">MCCC 1K03283</strain>
    </source>
</reference>
<evidence type="ECO:0000256" key="2">
    <source>
        <dbReference type="ARBA" id="ARBA00023027"/>
    </source>
</evidence>
<dbReference type="AlphaFoldDB" id="A0A5R9IF91"/>
<dbReference type="CDD" id="cd12164">
    <property type="entry name" value="GDH_like_2"/>
    <property type="match status" value="1"/>
</dbReference>
<dbReference type="PANTHER" id="PTHR43333:SF1">
    <property type="entry name" value="D-ISOMER SPECIFIC 2-HYDROXYACID DEHYDROGENASE NAD-BINDING DOMAIN-CONTAINING PROTEIN"/>
    <property type="match status" value="1"/>
</dbReference>
<name>A0A5R9IF91_9GAMM</name>
<evidence type="ECO:0000259" key="3">
    <source>
        <dbReference type="Pfam" id="PF02826"/>
    </source>
</evidence>
<organism evidence="4 5">
    <name type="scientific">Thalassotalea litorea</name>
    <dbReference type="NCBI Taxonomy" id="2020715"/>
    <lineage>
        <taxon>Bacteria</taxon>
        <taxon>Pseudomonadati</taxon>
        <taxon>Pseudomonadota</taxon>
        <taxon>Gammaproteobacteria</taxon>
        <taxon>Alteromonadales</taxon>
        <taxon>Colwelliaceae</taxon>
        <taxon>Thalassotalea</taxon>
    </lineage>
</organism>
<keyword evidence="2" id="KW-0520">NAD</keyword>
<dbReference type="OrthoDB" id="9787219at2"/>
<dbReference type="Gene3D" id="3.40.50.720">
    <property type="entry name" value="NAD(P)-binding Rossmann-like Domain"/>
    <property type="match status" value="2"/>
</dbReference>
<accession>A0A5R9IF91</accession>
<dbReference type="Pfam" id="PF02826">
    <property type="entry name" value="2-Hacid_dh_C"/>
    <property type="match status" value="1"/>
</dbReference>
<evidence type="ECO:0000256" key="1">
    <source>
        <dbReference type="ARBA" id="ARBA00023002"/>
    </source>
</evidence>
<dbReference type="RefSeq" id="WP_138320473.1">
    <property type="nucleotide sequence ID" value="NZ_VCBC01000012.1"/>
</dbReference>
<sequence length="306" mass="34333">MTVALIIQGRDVQPLRSGLSDVLKDVEIQVWPQLTNLDAIEFVVAWNCPENLLSQLPNLKAICSLGAGVDGILALKDLPQVPVCRIVEENLSKQMCDYVLAQILNFQYQFTTYNQQQSQSRWQERKATTVKSVALLGVGQLGHQVANDLLNRGFQISGWSNSPKPDRAYPCFHGDDGLTQVVSNADCVVSLLPATQHTDDLFNLRFFQQMQSHALFINVGRGNSVVEMDLLYALQHKVIHSACLDVFKTEPLPQQHPFWQQSNLVITPHIAAVTKQQNIIEQIASHYVNLQSGQRLSYIVDRNKGY</sequence>
<dbReference type="InterPro" id="IPR036291">
    <property type="entry name" value="NAD(P)-bd_dom_sf"/>
</dbReference>